<dbReference type="EMBL" id="KN880442">
    <property type="protein sequence ID" value="KIY72601.1"/>
    <property type="molecule type" value="Genomic_DNA"/>
</dbReference>
<reference evidence="2 3" key="1">
    <citation type="journal article" date="2015" name="Fungal Genet. Biol.">
        <title>Evolution of novel wood decay mechanisms in Agaricales revealed by the genome sequences of Fistulina hepatica and Cylindrobasidium torrendii.</title>
        <authorList>
            <person name="Floudas D."/>
            <person name="Held B.W."/>
            <person name="Riley R."/>
            <person name="Nagy L.G."/>
            <person name="Koehler G."/>
            <person name="Ransdell A.S."/>
            <person name="Younus H."/>
            <person name="Chow J."/>
            <person name="Chiniquy J."/>
            <person name="Lipzen A."/>
            <person name="Tritt A."/>
            <person name="Sun H."/>
            <person name="Haridas S."/>
            <person name="LaButti K."/>
            <person name="Ohm R.A."/>
            <person name="Kues U."/>
            <person name="Blanchette R.A."/>
            <person name="Grigoriev I.V."/>
            <person name="Minto R.E."/>
            <person name="Hibbett D.S."/>
        </authorList>
    </citation>
    <scope>NUCLEOTIDE SEQUENCE [LARGE SCALE GENOMIC DNA]</scope>
    <source>
        <strain evidence="2 3">FP15055 ss-10</strain>
    </source>
</reference>
<protein>
    <recommendedName>
        <fullName evidence="1">HNH nuclease domain-containing protein</fullName>
    </recommendedName>
</protein>
<dbReference type="AlphaFoldDB" id="A0A0D7BSL7"/>
<evidence type="ECO:0000313" key="2">
    <source>
        <dbReference type="EMBL" id="KIY72601.1"/>
    </source>
</evidence>
<accession>A0A0D7BSL7</accession>
<gene>
    <name evidence="2" type="ORF">CYLTODRAFT_388428</name>
</gene>
<feature type="domain" description="HNH nuclease" evidence="1">
    <location>
        <begin position="166"/>
        <end position="251"/>
    </location>
</feature>
<sequence>MPGQSLPSSIDSSCTETRAAFERCKEVESSLISRLAVEVGIEAQEVEEELMDLRVASYLLLHAPSDVGKKWAASSIMLAVENDEKIAAFGQFIRKHYIRTFLRKRRDTPFVSLHPSPPSFDETQRAILANLDQAPQNHMDAKTKALFRDSYRCVLSDVHDFKAYKELRLRGAPTAFTHCAHIFDESTNDFSSAKIVLGRQEYTANIWTILRYMGYPDILNEFKGPLIHRLGNVMTLEATLHRMFDDLDLCLDATGNPNKYNVTAPSGLLEDVAVGCRTKVTLSNTYGLEPPSPTYLAIHAACYRIAHLSGAVDWYARLDAGGDAGCSATVDESMFATVLMDRLERLPGVEYTS</sequence>
<dbReference type="Proteomes" id="UP000054007">
    <property type="component" value="Unassembled WGS sequence"/>
</dbReference>
<dbReference type="OrthoDB" id="2104739at2759"/>
<proteinExistence type="predicted"/>
<dbReference type="STRING" id="1314674.A0A0D7BSL7"/>
<dbReference type="InterPro" id="IPR003615">
    <property type="entry name" value="HNH_nuc"/>
</dbReference>
<dbReference type="Pfam" id="PF13391">
    <property type="entry name" value="HNH_2"/>
    <property type="match status" value="1"/>
</dbReference>
<keyword evidence="3" id="KW-1185">Reference proteome</keyword>
<evidence type="ECO:0000313" key="3">
    <source>
        <dbReference type="Proteomes" id="UP000054007"/>
    </source>
</evidence>
<organism evidence="2 3">
    <name type="scientific">Cylindrobasidium torrendii FP15055 ss-10</name>
    <dbReference type="NCBI Taxonomy" id="1314674"/>
    <lineage>
        <taxon>Eukaryota</taxon>
        <taxon>Fungi</taxon>
        <taxon>Dikarya</taxon>
        <taxon>Basidiomycota</taxon>
        <taxon>Agaricomycotina</taxon>
        <taxon>Agaricomycetes</taxon>
        <taxon>Agaricomycetidae</taxon>
        <taxon>Agaricales</taxon>
        <taxon>Marasmiineae</taxon>
        <taxon>Physalacriaceae</taxon>
        <taxon>Cylindrobasidium</taxon>
    </lineage>
</organism>
<name>A0A0D7BSL7_9AGAR</name>
<evidence type="ECO:0000259" key="1">
    <source>
        <dbReference type="Pfam" id="PF13391"/>
    </source>
</evidence>